<proteinExistence type="predicted"/>
<comment type="caution">
    <text evidence="2">The sequence shown here is derived from an EMBL/GenBank/DDBJ whole genome shotgun (WGS) entry which is preliminary data.</text>
</comment>
<dbReference type="SUPFAM" id="SSF51182">
    <property type="entry name" value="RmlC-like cupins"/>
    <property type="match status" value="1"/>
</dbReference>
<reference evidence="2 3" key="1">
    <citation type="journal article" date="2018" name="Int. J. Syst. Evol. Microbiol.">
        <title>Micromonospora globbae sp. nov., an endophytic actinomycete isolated from roots of Globba winitii C. H. Wright.</title>
        <authorList>
            <person name="Kuncharoen N."/>
            <person name="Pittayakhajonwut P."/>
            <person name="Tanasupawat S."/>
        </authorList>
    </citation>
    <scope>NUCLEOTIDE SEQUENCE [LARGE SCALE GENOMIC DNA]</scope>
    <source>
        <strain evidence="2 3">WPS1-2</strain>
    </source>
</reference>
<organism evidence="2 3">
    <name type="scientific">Micromonospora globbae</name>
    <dbReference type="NCBI Taxonomy" id="1894969"/>
    <lineage>
        <taxon>Bacteria</taxon>
        <taxon>Bacillati</taxon>
        <taxon>Actinomycetota</taxon>
        <taxon>Actinomycetes</taxon>
        <taxon>Micromonosporales</taxon>
        <taxon>Micromonosporaceae</taxon>
        <taxon>Micromonospora</taxon>
    </lineage>
</organism>
<feature type="compositionally biased region" description="Basic residues" evidence="1">
    <location>
        <begin position="343"/>
        <end position="356"/>
    </location>
</feature>
<dbReference type="EMBL" id="RAQQ01000015">
    <property type="protein sequence ID" value="RKF25471.1"/>
    <property type="molecule type" value="Genomic_DNA"/>
</dbReference>
<gene>
    <name evidence="2" type="ORF">D7I43_20595</name>
</gene>
<dbReference type="OrthoDB" id="9808275at2"/>
<evidence type="ECO:0000313" key="3">
    <source>
        <dbReference type="Proteomes" id="UP000285744"/>
    </source>
</evidence>
<accession>A0A420EXN9</accession>
<dbReference type="Proteomes" id="UP000285744">
    <property type="component" value="Unassembled WGS sequence"/>
</dbReference>
<dbReference type="InterPro" id="IPR011051">
    <property type="entry name" value="RmlC_Cupin_sf"/>
</dbReference>
<dbReference type="RefSeq" id="WP_120330179.1">
    <property type="nucleotide sequence ID" value="NZ_RAQQ01000015.1"/>
</dbReference>
<dbReference type="InterPro" id="IPR014710">
    <property type="entry name" value="RmlC-like_jellyroll"/>
</dbReference>
<dbReference type="AlphaFoldDB" id="A0A420EXN9"/>
<feature type="compositionally biased region" description="Basic and acidic residues" evidence="1">
    <location>
        <begin position="357"/>
        <end position="371"/>
    </location>
</feature>
<dbReference type="Gene3D" id="2.60.120.10">
    <property type="entry name" value="Jelly Rolls"/>
    <property type="match status" value="1"/>
</dbReference>
<name>A0A420EXN9_9ACTN</name>
<sequence>MTAASPRRLVEELLNDGGGVLRLAPAFVARDLVPPGRRFGLPEDAYDLGERGYVCERWLGSTTKADNRIGPPDEGLSHVVDSTGRPRMTLRDAVAADPAAIMGEAYAASHPQGLGRLAKLLDYGARIPYHIHPPQRFAELLGRRSKDEQYYFPAGVDAGPHPETFFGVHPWIVRERAYDVLLPYLVDWDSDLILRHSRAELQVPDEGFQVPSGVLHGPGTALTVELQEDSDVFAMFQALNAGRIISKELLFHDVRPEDRRAHGERFPLNFVEWELNGDPYFYENNHLTPQPIDTDGGGSEWWIFYNTPKFSGKKLVVPPGGRHTATERGGLLAAGLVGLRPVLRPRRPGRGRRPRRTPREPRRGDGPAHDREHRRHRPGGLHVLRAGHQRDAVHPGVRGVGAQRPARAPSTMWASTRE</sequence>
<feature type="region of interest" description="Disordered" evidence="1">
    <location>
        <begin position="340"/>
        <end position="418"/>
    </location>
</feature>
<protein>
    <submittedName>
        <fullName evidence="2">Uncharacterized protein</fullName>
    </submittedName>
</protein>
<evidence type="ECO:0000256" key="1">
    <source>
        <dbReference type="SAM" id="MobiDB-lite"/>
    </source>
</evidence>
<evidence type="ECO:0000313" key="2">
    <source>
        <dbReference type="EMBL" id="RKF25471.1"/>
    </source>
</evidence>